<keyword evidence="4" id="KW-1185">Reference proteome</keyword>
<evidence type="ECO:0000256" key="1">
    <source>
        <dbReference type="ARBA" id="ARBA00023163"/>
    </source>
</evidence>
<dbReference type="SMART" id="SM00738">
    <property type="entry name" value="NGN"/>
    <property type="match status" value="1"/>
</dbReference>
<evidence type="ECO:0000313" key="4">
    <source>
        <dbReference type="Proteomes" id="UP000190367"/>
    </source>
</evidence>
<dbReference type="Pfam" id="PF02357">
    <property type="entry name" value="NusG"/>
    <property type="match status" value="1"/>
</dbReference>
<dbReference type="EMBL" id="FUWZ01000003">
    <property type="protein sequence ID" value="SKA29246.1"/>
    <property type="molecule type" value="Genomic_DNA"/>
</dbReference>
<evidence type="ECO:0000313" key="3">
    <source>
        <dbReference type="EMBL" id="SKA29246.1"/>
    </source>
</evidence>
<dbReference type="STRING" id="634771.SAMN04488128_10389"/>
<dbReference type="AlphaFoldDB" id="A0A1T4SM64"/>
<dbReference type="GO" id="GO:0006354">
    <property type="term" value="P:DNA-templated transcription elongation"/>
    <property type="evidence" value="ECO:0007669"/>
    <property type="project" value="InterPro"/>
</dbReference>
<dbReference type="InterPro" id="IPR036735">
    <property type="entry name" value="NGN_dom_sf"/>
</dbReference>
<keyword evidence="1" id="KW-0804">Transcription</keyword>
<dbReference type="OrthoDB" id="9796143at2"/>
<proteinExistence type="predicted"/>
<name>A0A1T4SM64_9BACT</name>
<sequence length="168" mass="19250">MFNEQPLAWYAVYTRAKCEKKVADLLTRKKVEHYYPVKQLVRGRKIVETPLFASYVFVHIPESRSWVVRETENVVNFVYWLEQPAIIPDHEIALIRHFLRDYEEVSVEHFPIQAGRESTSPSGGKIIQLGSSRVKVALNSLGCMLTASIPSREVRVIAGNKTANGHHY</sequence>
<dbReference type="InterPro" id="IPR006645">
    <property type="entry name" value="NGN-like_dom"/>
</dbReference>
<evidence type="ECO:0000259" key="2">
    <source>
        <dbReference type="SMART" id="SM00738"/>
    </source>
</evidence>
<organism evidence="3 4">
    <name type="scientific">Chitinophaga eiseniae</name>
    <dbReference type="NCBI Taxonomy" id="634771"/>
    <lineage>
        <taxon>Bacteria</taxon>
        <taxon>Pseudomonadati</taxon>
        <taxon>Bacteroidota</taxon>
        <taxon>Chitinophagia</taxon>
        <taxon>Chitinophagales</taxon>
        <taxon>Chitinophagaceae</taxon>
        <taxon>Chitinophaga</taxon>
    </lineage>
</organism>
<dbReference type="Proteomes" id="UP000190367">
    <property type="component" value="Unassembled WGS sequence"/>
</dbReference>
<protein>
    <submittedName>
        <fullName evidence="3">Transcription antitermination factor NusG</fullName>
    </submittedName>
</protein>
<accession>A0A1T4SM64</accession>
<feature type="domain" description="NusG-like N-terminal" evidence="2">
    <location>
        <begin position="6"/>
        <end position="99"/>
    </location>
</feature>
<dbReference type="RefSeq" id="WP_078670467.1">
    <property type="nucleotide sequence ID" value="NZ_FUWZ01000003.1"/>
</dbReference>
<dbReference type="SUPFAM" id="SSF82679">
    <property type="entry name" value="N-utilization substance G protein NusG, N-terminal domain"/>
    <property type="match status" value="1"/>
</dbReference>
<gene>
    <name evidence="3" type="ORF">SAMN04488128_10389</name>
</gene>
<reference evidence="4" key="1">
    <citation type="submission" date="2017-02" db="EMBL/GenBank/DDBJ databases">
        <authorList>
            <person name="Varghese N."/>
            <person name="Submissions S."/>
        </authorList>
    </citation>
    <scope>NUCLEOTIDE SEQUENCE [LARGE SCALE GENOMIC DNA]</scope>
    <source>
        <strain evidence="4">DSM 22224</strain>
    </source>
</reference>
<dbReference type="CDD" id="cd09895">
    <property type="entry name" value="NGN_SP_UpxY"/>
    <property type="match status" value="1"/>
</dbReference>
<dbReference type="Gene3D" id="3.30.70.940">
    <property type="entry name" value="NusG, N-terminal domain"/>
    <property type="match status" value="1"/>
</dbReference>